<dbReference type="AlphaFoldDB" id="A0A2U1LKM9"/>
<keyword evidence="4" id="KW-1185">Reference proteome</keyword>
<evidence type="ECO:0000256" key="1">
    <source>
        <dbReference type="SAM" id="MobiDB-lite"/>
    </source>
</evidence>
<reference evidence="3 4" key="1">
    <citation type="journal article" date="2018" name="Mol. Plant">
        <title>The genome of Artemisia annua provides insight into the evolution of Asteraceae family and artemisinin biosynthesis.</title>
        <authorList>
            <person name="Shen Q."/>
            <person name="Zhang L."/>
            <person name="Liao Z."/>
            <person name="Wang S."/>
            <person name="Yan T."/>
            <person name="Shi P."/>
            <person name="Liu M."/>
            <person name="Fu X."/>
            <person name="Pan Q."/>
            <person name="Wang Y."/>
            <person name="Lv Z."/>
            <person name="Lu X."/>
            <person name="Zhang F."/>
            <person name="Jiang W."/>
            <person name="Ma Y."/>
            <person name="Chen M."/>
            <person name="Hao X."/>
            <person name="Li L."/>
            <person name="Tang Y."/>
            <person name="Lv G."/>
            <person name="Zhou Y."/>
            <person name="Sun X."/>
            <person name="Brodelius P.E."/>
            <person name="Rose J.K.C."/>
            <person name="Tang K."/>
        </authorList>
    </citation>
    <scope>NUCLEOTIDE SEQUENCE [LARGE SCALE GENOMIC DNA]</scope>
    <source>
        <strain evidence="4">cv. Huhao1</strain>
        <tissue evidence="3">Leaf</tissue>
    </source>
</reference>
<feature type="domain" description="Retrovirus-related Pol polyprotein from transposon TNT 1-94-like beta-barrel" evidence="2">
    <location>
        <begin position="508"/>
        <end position="582"/>
    </location>
</feature>
<dbReference type="OrthoDB" id="1932348at2759"/>
<evidence type="ECO:0000259" key="2">
    <source>
        <dbReference type="Pfam" id="PF22936"/>
    </source>
</evidence>
<feature type="region of interest" description="Disordered" evidence="1">
    <location>
        <begin position="409"/>
        <end position="449"/>
    </location>
</feature>
<gene>
    <name evidence="3" type="ORF">CTI12_AA480210</name>
</gene>
<dbReference type="InterPro" id="IPR054722">
    <property type="entry name" value="PolX-like_BBD"/>
</dbReference>
<comment type="caution">
    <text evidence="3">The sequence shown here is derived from an EMBL/GenBank/DDBJ whole genome shotgun (WGS) entry which is preliminary data.</text>
</comment>
<feature type="region of interest" description="Disordered" evidence="1">
    <location>
        <begin position="462"/>
        <end position="482"/>
    </location>
</feature>
<feature type="compositionally biased region" description="Acidic residues" evidence="1">
    <location>
        <begin position="432"/>
        <end position="447"/>
    </location>
</feature>
<evidence type="ECO:0000313" key="4">
    <source>
        <dbReference type="Proteomes" id="UP000245207"/>
    </source>
</evidence>
<protein>
    <submittedName>
        <fullName evidence="3">Integrase, catalytic region, Zinc finger, CCHC-type, Peptidase aspartic, catalytic</fullName>
    </submittedName>
</protein>
<accession>A0A2U1LKM9</accession>
<organism evidence="3 4">
    <name type="scientific">Artemisia annua</name>
    <name type="common">Sweet wormwood</name>
    <dbReference type="NCBI Taxonomy" id="35608"/>
    <lineage>
        <taxon>Eukaryota</taxon>
        <taxon>Viridiplantae</taxon>
        <taxon>Streptophyta</taxon>
        <taxon>Embryophyta</taxon>
        <taxon>Tracheophyta</taxon>
        <taxon>Spermatophyta</taxon>
        <taxon>Magnoliopsida</taxon>
        <taxon>eudicotyledons</taxon>
        <taxon>Gunneridae</taxon>
        <taxon>Pentapetalae</taxon>
        <taxon>asterids</taxon>
        <taxon>campanulids</taxon>
        <taxon>Asterales</taxon>
        <taxon>Asteraceae</taxon>
        <taxon>Asteroideae</taxon>
        <taxon>Anthemideae</taxon>
        <taxon>Artemisiinae</taxon>
        <taxon>Artemisia</taxon>
    </lineage>
</organism>
<dbReference type="Pfam" id="PF22936">
    <property type="entry name" value="Pol_BBD"/>
    <property type="match status" value="1"/>
</dbReference>
<proteinExistence type="predicted"/>
<dbReference type="EMBL" id="PKPP01008874">
    <property type="protein sequence ID" value="PWA49552.1"/>
    <property type="molecule type" value="Genomic_DNA"/>
</dbReference>
<name>A0A2U1LKM9_ARTAN</name>
<evidence type="ECO:0000313" key="3">
    <source>
        <dbReference type="EMBL" id="PWA49552.1"/>
    </source>
</evidence>
<feature type="compositionally biased region" description="Basic and acidic residues" evidence="1">
    <location>
        <begin position="227"/>
        <end position="253"/>
    </location>
</feature>
<sequence length="696" mass="80951">MSMGTWLTRERWFLDSLAMAYYNVMYDHYDSYNPLRRERYDFIRKVLTNEIPEMPYHPMDHGEKVTESPHIQHVWKPRAPSDVHPNSRDTKMSFLMHEMRNHNMQEGTSERFQDTVVQGLLNHLQQFLPEKCHPQLLGTCDKPTLVQLYKLFSRAEEDFIVRKRKIEEVNDIQSFKRGNARLATVLNLKLHQERLATIVNLKLHQLIVILTILGWWLKVRVITVQKPDRTDQDRTGPKTENRKNHRPRPDRMWSVRSRSGPVRSVFGRSGPIRQDLASFFGFLVGPDRTGPRTELAKKLRSRTGPVRSGRFYRSIRSIRRSIEICLYIMVFKNLCTRSYLVLVPSLTKVPFGDTRPGILGCLSKYHQEERQAKEKLSNDLVAKESIVDKYLVEVSTSATSSNVLYVGNDAENNMSKDEQEDYEEMSTKKELNDDEDDDSSSESEDEEYAKVVKEFKRLIKKRQRTQDKRKTTRRKRVDDGDKRTKGECLVAQASNEICLRINLEPDEWVKDSGCSRHMTGNRKLFSTYKAYNGGNVIFGSNRRRKIIGKGTISQDSLTIENVEHVDNLTYNLLSVGQICDNNCRVTFTNKNSVIIKDDKVIGRGIRKGGVYVMKLGDKLEDRICLATLDENSTLWHRRLGYANMQSCSVLDQFKIQYKFACNFFLKMQNHNHTQLSLYIISTNFVHTIPRLDPTNF</sequence>
<feature type="region of interest" description="Disordered" evidence="1">
    <location>
        <begin position="227"/>
        <end position="255"/>
    </location>
</feature>
<dbReference type="Proteomes" id="UP000245207">
    <property type="component" value="Unassembled WGS sequence"/>
</dbReference>